<evidence type="ECO:0000256" key="2">
    <source>
        <dbReference type="ARBA" id="ARBA00005248"/>
    </source>
</evidence>
<dbReference type="InterPro" id="IPR004712">
    <property type="entry name" value="Na+/H+_antiporter_fungi"/>
</dbReference>
<evidence type="ECO:0000256" key="6">
    <source>
        <dbReference type="ARBA" id="ARBA00022989"/>
    </source>
</evidence>
<keyword evidence="4" id="KW-0050">Antiport</keyword>
<organism evidence="14 15">
    <name type="scientific">Mortierella isabellina</name>
    <name type="common">Filamentous fungus</name>
    <name type="synonym">Umbelopsis isabellina</name>
    <dbReference type="NCBI Taxonomy" id="91625"/>
    <lineage>
        <taxon>Eukaryota</taxon>
        <taxon>Fungi</taxon>
        <taxon>Fungi incertae sedis</taxon>
        <taxon>Mucoromycota</taxon>
        <taxon>Mucoromycotina</taxon>
        <taxon>Umbelopsidomycetes</taxon>
        <taxon>Umbelopsidales</taxon>
        <taxon>Umbelopsidaceae</taxon>
        <taxon>Umbelopsis</taxon>
    </lineage>
</organism>
<dbReference type="InterPro" id="IPR006153">
    <property type="entry name" value="Cation/H_exchanger_TM"/>
</dbReference>
<feature type="compositionally biased region" description="Polar residues" evidence="11">
    <location>
        <begin position="488"/>
        <end position="499"/>
    </location>
</feature>
<feature type="transmembrane region" description="Helical" evidence="12">
    <location>
        <begin position="31"/>
        <end position="50"/>
    </location>
</feature>
<feature type="compositionally biased region" description="Polar residues" evidence="11">
    <location>
        <begin position="462"/>
        <end position="478"/>
    </location>
</feature>
<dbReference type="GO" id="GO:0015385">
    <property type="term" value="F:sodium:proton antiporter activity"/>
    <property type="evidence" value="ECO:0007669"/>
    <property type="project" value="InterPro"/>
</dbReference>
<evidence type="ECO:0000256" key="4">
    <source>
        <dbReference type="ARBA" id="ARBA00022449"/>
    </source>
</evidence>
<dbReference type="PANTHER" id="PTHR31382">
    <property type="entry name" value="NA(+)/H(+) ANTIPORTER"/>
    <property type="match status" value="1"/>
</dbReference>
<evidence type="ECO:0000313" key="14">
    <source>
        <dbReference type="EMBL" id="KAG2179191.1"/>
    </source>
</evidence>
<proteinExistence type="inferred from homology"/>
<dbReference type="FunFam" id="1.20.1530.20:FF:000015">
    <property type="entry name" value="Na(+)/H(+) antiporter 2"/>
    <property type="match status" value="1"/>
</dbReference>
<comment type="subcellular location">
    <subcellularLocation>
        <location evidence="1">Membrane</location>
        <topology evidence="1">Multi-pass membrane protein</topology>
    </subcellularLocation>
</comment>
<feature type="transmembrane region" description="Helical" evidence="12">
    <location>
        <begin position="96"/>
        <end position="119"/>
    </location>
</feature>
<dbReference type="Proteomes" id="UP000654370">
    <property type="component" value="Unassembled WGS sequence"/>
</dbReference>
<keyword evidence="5 12" id="KW-0812">Transmembrane</keyword>
<keyword evidence="9 12" id="KW-0472">Membrane</keyword>
<feature type="transmembrane region" description="Helical" evidence="12">
    <location>
        <begin position="239"/>
        <end position="267"/>
    </location>
</feature>
<feature type="transmembrane region" description="Helical" evidence="12">
    <location>
        <begin position="394"/>
        <end position="415"/>
    </location>
</feature>
<feature type="transmembrane region" description="Helical" evidence="12">
    <location>
        <begin position="197"/>
        <end position="219"/>
    </location>
</feature>
<keyword evidence="10" id="KW-0739">Sodium transport</keyword>
<evidence type="ECO:0000259" key="13">
    <source>
        <dbReference type="Pfam" id="PF00999"/>
    </source>
</evidence>
<feature type="region of interest" description="Disordered" evidence="11">
    <location>
        <begin position="542"/>
        <end position="562"/>
    </location>
</feature>
<evidence type="ECO:0000256" key="3">
    <source>
        <dbReference type="ARBA" id="ARBA00022448"/>
    </source>
</evidence>
<keyword evidence="3" id="KW-0813">Transport</keyword>
<dbReference type="GO" id="GO:0120029">
    <property type="term" value="P:proton export across plasma membrane"/>
    <property type="evidence" value="ECO:0007669"/>
    <property type="project" value="InterPro"/>
</dbReference>
<feature type="transmembrane region" description="Helical" evidence="12">
    <location>
        <begin position="162"/>
        <end position="185"/>
    </location>
</feature>
<dbReference type="AlphaFoldDB" id="A0A8H7PTZ4"/>
<evidence type="ECO:0000256" key="8">
    <source>
        <dbReference type="ARBA" id="ARBA00023065"/>
    </source>
</evidence>
<sequence length="562" mass="62238">MVNTVSVVCALLGGFIVLFGLISGFVKQRLYLSEAFIATAIGVAFGPVGAKWFPETFFGNEEAFTREFCRVVIAIQVMAAGVALPKAYLRTEIASLSVLLIPGMIWMWLSSSLLVWWLIPGLNFLEAMMIASCFTPTDPVLASSIVQGHFAEKKVPFHIRNIILAESGANDGLGYPFLFLAVYLLQMPTGQAIGKWFYWILAFQILLSIVIGFVVGYVARKALKYAEQKQLIDKESFLVFAVALALFLTGSVSLIGSDDLLACFIAGNSFTWDDWFRVETQNAHMAEVVDILLNLTMFVYIGATVPWSSFVDPALSLSLWRLFVLAIMVLLFRRLPFVLATYKIIPVIRNFREAVFTGWFGPIGVGALFYYTVAIEQFDENGPDAHARSVIKPIVYFMILASVVVHGNTVPMFYLGSFATRTLTRTSISSGTVNSVTRLPKLVFGQDIFTRRNNHDEPVNMDETTVETSQPPRQTAITIVTPKDIRGRSTTPNSTSQPDISRRSSSENTPARAVAPTDLEANLTEQNAAEQNFTDQSLNELHSPRSAHHRAHSSVESLEDII</sequence>
<dbReference type="EMBL" id="JAEPQZ010000007">
    <property type="protein sequence ID" value="KAG2179191.1"/>
    <property type="molecule type" value="Genomic_DNA"/>
</dbReference>
<dbReference type="GO" id="GO:0036376">
    <property type="term" value="P:sodium ion export across plasma membrane"/>
    <property type="evidence" value="ECO:0007669"/>
    <property type="project" value="InterPro"/>
</dbReference>
<evidence type="ECO:0000256" key="1">
    <source>
        <dbReference type="ARBA" id="ARBA00004141"/>
    </source>
</evidence>
<keyword evidence="6 12" id="KW-1133">Transmembrane helix</keyword>
<feature type="transmembrane region" description="Helical" evidence="12">
    <location>
        <begin position="288"/>
        <end position="307"/>
    </location>
</feature>
<protein>
    <recommendedName>
        <fullName evidence="13">Cation/H+ exchanger transmembrane domain-containing protein</fullName>
    </recommendedName>
</protein>
<feature type="transmembrane region" description="Helical" evidence="12">
    <location>
        <begin position="6"/>
        <end position="26"/>
    </location>
</feature>
<evidence type="ECO:0000256" key="5">
    <source>
        <dbReference type="ARBA" id="ARBA00022692"/>
    </source>
</evidence>
<comment type="caution">
    <text evidence="14">The sequence shown here is derived from an EMBL/GenBank/DDBJ whole genome shotgun (WGS) entry which is preliminary data.</text>
</comment>
<evidence type="ECO:0000313" key="15">
    <source>
        <dbReference type="Proteomes" id="UP000654370"/>
    </source>
</evidence>
<accession>A0A8H7PTZ4</accession>
<dbReference type="OrthoDB" id="2190219at2759"/>
<reference evidence="14" key="1">
    <citation type="submission" date="2020-12" db="EMBL/GenBank/DDBJ databases">
        <title>Metabolic potential, ecology and presence of endohyphal bacteria is reflected in genomic diversity of Mucoromycotina.</title>
        <authorList>
            <person name="Muszewska A."/>
            <person name="Okrasinska A."/>
            <person name="Steczkiewicz K."/>
            <person name="Drgas O."/>
            <person name="Orlowska M."/>
            <person name="Perlinska-Lenart U."/>
            <person name="Aleksandrzak-Piekarczyk T."/>
            <person name="Szatraj K."/>
            <person name="Zielenkiewicz U."/>
            <person name="Pilsyk S."/>
            <person name="Malc E."/>
            <person name="Mieczkowski P."/>
            <person name="Kruszewska J.S."/>
            <person name="Biernat P."/>
            <person name="Pawlowska J."/>
        </authorList>
    </citation>
    <scope>NUCLEOTIDE SEQUENCE</scope>
    <source>
        <strain evidence="14">WA0000067209</strain>
    </source>
</reference>
<dbReference type="PANTHER" id="PTHR31382:SF1">
    <property type="entry name" value="SODIUM ION_PROTON EXCHANGER (EUROFUNG)"/>
    <property type="match status" value="1"/>
</dbReference>
<feature type="region of interest" description="Disordered" evidence="11">
    <location>
        <begin position="453"/>
        <end position="513"/>
    </location>
</feature>
<evidence type="ECO:0000256" key="10">
    <source>
        <dbReference type="ARBA" id="ARBA00023201"/>
    </source>
</evidence>
<gene>
    <name evidence="14" type="ORF">INT43_002041</name>
</gene>
<dbReference type="GO" id="GO:0042391">
    <property type="term" value="P:regulation of membrane potential"/>
    <property type="evidence" value="ECO:0007669"/>
    <property type="project" value="InterPro"/>
</dbReference>
<feature type="transmembrane region" description="Helical" evidence="12">
    <location>
        <begin position="354"/>
        <end position="374"/>
    </location>
</feature>
<keyword evidence="8" id="KW-0406">Ion transport</keyword>
<evidence type="ECO:0000256" key="12">
    <source>
        <dbReference type="SAM" id="Phobius"/>
    </source>
</evidence>
<dbReference type="Pfam" id="PF00999">
    <property type="entry name" value="Na_H_Exchanger"/>
    <property type="match status" value="1"/>
</dbReference>
<feature type="domain" description="Cation/H+ exchanger transmembrane" evidence="13">
    <location>
        <begin position="17"/>
        <end position="412"/>
    </location>
</feature>
<comment type="similarity">
    <text evidence="2">Belongs to the fungal Na(+)/H(+) exchanger family.</text>
</comment>
<evidence type="ECO:0000256" key="9">
    <source>
        <dbReference type="ARBA" id="ARBA00023136"/>
    </source>
</evidence>
<name>A0A8H7PTZ4_MORIS</name>
<feature type="transmembrane region" description="Helical" evidence="12">
    <location>
        <begin position="70"/>
        <end position="89"/>
    </location>
</feature>
<keyword evidence="15" id="KW-1185">Reference proteome</keyword>
<evidence type="ECO:0000256" key="11">
    <source>
        <dbReference type="SAM" id="MobiDB-lite"/>
    </source>
</evidence>
<feature type="transmembrane region" description="Helical" evidence="12">
    <location>
        <begin position="319"/>
        <end position="342"/>
    </location>
</feature>
<evidence type="ECO:0000256" key="7">
    <source>
        <dbReference type="ARBA" id="ARBA00023053"/>
    </source>
</evidence>
<keyword evidence="7" id="KW-0915">Sodium</keyword>
<dbReference type="GO" id="GO:0005886">
    <property type="term" value="C:plasma membrane"/>
    <property type="evidence" value="ECO:0007669"/>
    <property type="project" value="InterPro"/>
</dbReference>